<dbReference type="Pfam" id="PF00015">
    <property type="entry name" value="MCPsignal"/>
    <property type="match status" value="1"/>
</dbReference>
<name>A0A5S9M9M3_BACIA</name>
<gene>
    <name evidence="6" type="ORF">BsIDN1_24820</name>
</gene>
<feature type="region of interest" description="Disordered" evidence="4">
    <location>
        <begin position="124"/>
        <end position="149"/>
    </location>
</feature>
<accession>A0A5S9M9M3</accession>
<feature type="compositionally biased region" description="Polar residues" evidence="4">
    <location>
        <begin position="124"/>
        <end position="140"/>
    </location>
</feature>
<dbReference type="AlphaFoldDB" id="A0A5S9M9M3"/>
<dbReference type="PROSITE" id="PS50111">
    <property type="entry name" value="CHEMOTAXIS_TRANSDUC_2"/>
    <property type="match status" value="1"/>
</dbReference>
<evidence type="ECO:0000256" key="4">
    <source>
        <dbReference type="SAM" id="MobiDB-lite"/>
    </source>
</evidence>
<dbReference type="Proteomes" id="UP000464658">
    <property type="component" value="Chromosome"/>
</dbReference>
<dbReference type="Gene3D" id="1.10.287.950">
    <property type="entry name" value="Methyl-accepting chemotaxis protein"/>
    <property type="match status" value="1"/>
</dbReference>
<evidence type="ECO:0000313" key="6">
    <source>
        <dbReference type="EMBL" id="BBP88864.1"/>
    </source>
</evidence>
<dbReference type="SUPFAM" id="SSF58104">
    <property type="entry name" value="Methyl-accepting chemotaxis protein (MCP) signaling domain"/>
    <property type="match status" value="1"/>
</dbReference>
<sequence>MQKRLMKNQSILYEKVRHMGELATQMQTNSKSSEDASYKGLDALGLLVQKSTQASEESKKVEQMLLDLEHKTKNIENVVTAISEISDQTNLLALNASIEAARAGESGRGFAVVAEEVRKLAEQSAQSTKNTLVKPSNSFKMNRRRRLKR</sequence>
<dbReference type="SMART" id="SM00283">
    <property type="entry name" value="MA"/>
    <property type="match status" value="1"/>
</dbReference>
<reference evidence="6 7" key="1">
    <citation type="submission" date="2019-12" db="EMBL/GenBank/DDBJ databases">
        <title>Full genome sequence of a Bacillus safensis strain isolated from commercially available natto in Indonesia.</title>
        <authorList>
            <person name="Yoshida M."/>
            <person name="Uomi M."/>
            <person name="Waturangi D."/>
            <person name="Ekaputri J.J."/>
            <person name="Setiamarga D.H.E."/>
        </authorList>
    </citation>
    <scope>NUCLEOTIDE SEQUENCE [LARGE SCALE GENOMIC DNA]</scope>
    <source>
        <strain evidence="6 7">IDN1</strain>
    </source>
</reference>
<organism evidence="6 7">
    <name type="scientific">Bacillus safensis</name>
    <dbReference type="NCBI Taxonomy" id="561879"/>
    <lineage>
        <taxon>Bacteria</taxon>
        <taxon>Bacillati</taxon>
        <taxon>Bacillota</taxon>
        <taxon>Bacilli</taxon>
        <taxon>Bacillales</taxon>
        <taxon>Bacillaceae</taxon>
        <taxon>Bacillus</taxon>
    </lineage>
</organism>
<dbReference type="InterPro" id="IPR004089">
    <property type="entry name" value="MCPsignal_dom"/>
</dbReference>
<dbReference type="GO" id="GO:0016020">
    <property type="term" value="C:membrane"/>
    <property type="evidence" value="ECO:0007669"/>
    <property type="project" value="UniProtKB-SubCell"/>
</dbReference>
<dbReference type="PANTHER" id="PTHR32089:SF114">
    <property type="entry name" value="METHYL-ACCEPTING CHEMOTAXIS PROTEIN MCPB"/>
    <property type="match status" value="1"/>
</dbReference>
<evidence type="ECO:0000256" key="1">
    <source>
        <dbReference type="ARBA" id="ARBA00004370"/>
    </source>
</evidence>
<feature type="domain" description="Methyl-accepting transducer" evidence="5">
    <location>
        <begin position="12"/>
        <end position="130"/>
    </location>
</feature>
<evidence type="ECO:0000256" key="2">
    <source>
        <dbReference type="ARBA" id="ARBA00023224"/>
    </source>
</evidence>
<evidence type="ECO:0000259" key="5">
    <source>
        <dbReference type="PROSITE" id="PS50111"/>
    </source>
</evidence>
<evidence type="ECO:0000313" key="7">
    <source>
        <dbReference type="Proteomes" id="UP000464658"/>
    </source>
</evidence>
<dbReference type="PANTHER" id="PTHR32089">
    <property type="entry name" value="METHYL-ACCEPTING CHEMOTAXIS PROTEIN MCPB"/>
    <property type="match status" value="1"/>
</dbReference>
<dbReference type="GO" id="GO:0007165">
    <property type="term" value="P:signal transduction"/>
    <property type="evidence" value="ECO:0007669"/>
    <property type="project" value="UniProtKB-KW"/>
</dbReference>
<dbReference type="EMBL" id="AP021906">
    <property type="protein sequence ID" value="BBP88864.1"/>
    <property type="molecule type" value="Genomic_DNA"/>
</dbReference>
<comment type="subcellular location">
    <subcellularLocation>
        <location evidence="1">Membrane</location>
    </subcellularLocation>
</comment>
<evidence type="ECO:0000256" key="3">
    <source>
        <dbReference type="PROSITE-ProRule" id="PRU00284"/>
    </source>
</evidence>
<proteinExistence type="predicted"/>
<protein>
    <recommendedName>
        <fullName evidence="5">Methyl-accepting transducer domain-containing protein</fullName>
    </recommendedName>
</protein>
<keyword evidence="2 3" id="KW-0807">Transducer</keyword>